<dbReference type="InterPro" id="IPR014891">
    <property type="entry name" value="DWNN_domain"/>
</dbReference>
<dbReference type="GeneID" id="114470641"/>
<dbReference type="GO" id="GO:0005634">
    <property type="term" value="C:nucleus"/>
    <property type="evidence" value="ECO:0007669"/>
    <property type="project" value="UniProtKB-SubCell"/>
</dbReference>
<accession>A0A8C5DWY3</accession>
<feature type="compositionally biased region" description="Low complexity" evidence="7">
    <location>
        <begin position="642"/>
        <end position="660"/>
    </location>
</feature>
<name>A0A8C5DWY3_GOUWI</name>
<feature type="compositionally biased region" description="Basic and acidic residues" evidence="7">
    <location>
        <begin position="1058"/>
        <end position="1075"/>
    </location>
</feature>
<feature type="compositionally biased region" description="Polar residues" evidence="7">
    <location>
        <begin position="1454"/>
        <end position="1469"/>
    </location>
</feature>
<evidence type="ECO:0000259" key="8">
    <source>
        <dbReference type="PROSITE" id="PS50089"/>
    </source>
</evidence>
<dbReference type="GO" id="GO:0008270">
    <property type="term" value="F:zinc ion binding"/>
    <property type="evidence" value="ECO:0007669"/>
    <property type="project" value="UniProtKB-KW"/>
</dbReference>
<evidence type="ECO:0000256" key="5">
    <source>
        <dbReference type="ARBA" id="ARBA00023242"/>
    </source>
</evidence>
<evidence type="ECO:0000313" key="12">
    <source>
        <dbReference type="Ensembl" id="ENSGWIP00000012220.1"/>
    </source>
</evidence>
<proteinExistence type="predicted"/>
<dbReference type="SMART" id="SM00343">
    <property type="entry name" value="ZnF_C2HC"/>
    <property type="match status" value="1"/>
</dbReference>
<dbReference type="InterPro" id="IPR013083">
    <property type="entry name" value="Znf_RING/FYVE/PHD"/>
</dbReference>
<dbReference type="CDD" id="cd16620">
    <property type="entry name" value="vRING-HC-C4C4_RBBP6"/>
    <property type="match status" value="1"/>
</dbReference>
<evidence type="ECO:0000256" key="7">
    <source>
        <dbReference type="SAM" id="MobiDB-lite"/>
    </source>
</evidence>
<feature type="compositionally biased region" description="Basic residues" evidence="7">
    <location>
        <begin position="1732"/>
        <end position="1746"/>
    </location>
</feature>
<dbReference type="PROSITE" id="PS51698">
    <property type="entry name" value="U_BOX"/>
    <property type="match status" value="1"/>
</dbReference>
<comment type="subcellular location">
    <subcellularLocation>
        <location evidence="1">Nucleus</location>
    </subcellularLocation>
</comment>
<feature type="compositionally biased region" description="Basic and acidic residues" evidence="7">
    <location>
        <begin position="1319"/>
        <end position="1334"/>
    </location>
</feature>
<dbReference type="InterPro" id="IPR003613">
    <property type="entry name" value="Ubox_domain"/>
</dbReference>
<feature type="compositionally biased region" description="Low complexity" evidence="7">
    <location>
        <begin position="867"/>
        <end position="878"/>
    </location>
</feature>
<dbReference type="GO" id="GO:0003676">
    <property type="term" value="F:nucleic acid binding"/>
    <property type="evidence" value="ECO:0007669"/>
    <property type="project" value="InterPro"/>
</dbReference>
<keyword evidence="2" id="KW-0479">Metal-binding</keyword>
<feature type="compositionally biased region" description="Low complexity" evidence="7">
    <location>
        <begin position="920"/>
        <end position="957"/>
    </location>
</feature>
<feature type="domain" description="U-box" evidence="11">
    <location>
        <begin position="253"/>
        <end position="330"/>
    </location>
</feature>
<dbReference type="GO" id="GO:0016567">
    <property type="term" value="P:protein ubiquitination"/>
    <property type="evidence" value="ECO:0007669"/>
    <property type="project" value="InterPro"/>
</dbReference>
<gene>
    <name evidence="12" type="primary">LOC114470641</name>
</gene>
<dbReference type="InterPro" id="IPR001878">
    <property type="entry name" value="Znf_CCHC"/>
</dbReference>
<evidence type="ECO:0000256" key="3">
    <source>
        <dbReference type="ARBA" id="ARBA00022771"/>
    </source>
</evidence>
<feature type="compositionally biased region" description="Basic and acidic residues" evidence="7">
    <location>
        <begin position="611"/>
        <end position="630"/>
    </location>
</feature>
<feature type="compositionally biased region" description="Basic and acidic residues" evidence="7">
    <location>
        <begin position="1103"/>
        <end position="1114"/>
    </location>
</feature>
<feature type="compositionally biased region" description="Basic and acidic residues" evidence="7">
    <location>
        <begin position="1406"/>
        <end position="1416"/>
    </location>
</feature>
<dbReference type="GO" id="GO:0006511">
    <property type="term" value="P:ubiquitin-dependent protein catabolic process"/>
    <property type="evidence" value="ECO:0007669"/>
    <property type="project" value="TreeGrafter"/>
</dbReference>
<feature type="domain" description="CCHC-type" evidence="9">
    <location>
        <begin position="161"/>
        <end position="174"/>
    </location>
</feature>
<feature type="compositionally biased region" description="Basic and acidic residues" evidence="7">
    <location>
        <begin position="1747"/>
        <end position="1761"/>
    </location>
</feature>
<feature type="compositionally biased region" description="Basic and acidic residues" evidence="7">
    <location>
        <begin position="958"/>
        <end position="1000"/>
    </location>
</feature>
<dbReference type="InterPro" id="IPR033489">
    <property type="entry name" value="RBBP6"/>
</dbReference>
<dbReference type="Gene3D" id="3.10.20.90">
    <property type="entry name" value="Phosphatidylinositol 3-kinase Catalytic Subunit, Chain A, domain 1"/>
    <property type="match status" value="1"/>
</dbReference>
<dbReference type="OrthoDB" id="106784at2759"/>
<dbReference type="SUPFAM" id="SSF57756">
    <property type="entry name" value="Retrovirus zinc finger-like domains"/>
    <property type="match status" value="1"/>
</dbReference>
<feature type="compositionally biased region" description="Pro residues" evidence="7">
    <location>
        <begin position="399"/>
        <end position="412"/>
    </location>
</feature>
<dbReference type="GO" id="GO:0061630">
    <property type="term" value="F:ubiquitin protein ligase activity"/>
    <property type="evidence" value="ECO:0007669"/>
    <property type="project" value="InterPro"/>
</dbReference>
<feature type="compositionally biased region" description="Basic and acidic residues" evidence="7">
    <location>
        <begin position="820"/>
        <end position="829"/>
    </location>
</feature>
<sequence>MSCIHYKFSSKLEYNTVTFDGLHITLTELKKQIMARERLKATDCDLQITNAQTREEYLDDEVHIPKHSSVIVRRTPIGGVKPAGRTFIVDRSETAVMGSSRPTDSSPSMSLAQLTKTANLVDANASEEDKIKAMMSQSNHEYDPIHYSKKAIGPPPANYTCYRCGKAGHYIRNCTLQSTQDKVVESLKPVKTSKGIPQSFMVKAEPGTKGAMLTMTGEYAIPAIDAQAYAQGKKERPPFVPHEQSSSEEEIDPIPDELLCPICTDLMIDAVVIPCCGNSYCDECIRTALLDSEDHVCFTCKQSDVSPDNLIANKFLRQAVNSYKNESGALLHRRAQVHHPALPPPRPQLSRLLHSRQLDPLKVNVPQTSSPKPASSTPPITVTTTSSPAQSPNTSSTPVAPPTADPPTPPPDALEEGQDASPDPPVDQNSPVLSSSQGELLPHGDSNPKPVVQPESSGPSGRSSQSYSLPILNHLPSMKPPFSSVHQSRPNHSQRGGGGGRHWYRNRGEHLSSRLQPVQPPAPVPPLYPSPVLYGPPPQPYLPPYTSGPGLIPPPIISYQPQPVYASGHPVLNPPWGAPGSQPPLVRLPLPLPQPSISKEDFYKPRHHRMEKATSKLDEFTKDFHKELMKYRNAPKRRRPSYSRSRSFSRSPFSRSPYTRSRTRSRSRSYSYSVSRSRSRSHGRSYPRSPFSRRNGRSYGRSRTRSRSRSRSYAYRRSGSPQSPFPYRGGGWEGSEVAGPYRSRSRSRSPGGYRARSPGGRKPPPRELPPYELKGQSPGSQDRWDRERYRQWEKEYADWYNKYYKDYDNQQSSMHHKGHSSRDKERDRMSPLPRNYSVHERARRRDDRADRGDKTDRRAVPPPPPSSSSSTTKSSNKILKTKKLKKRKADEPESSQQSMNRGDATPVRDEPMDELPSQNKKSSSASKASGNTAASKAAPSKSSATAAKTSTKSVSKAQSDKAKKEKSSKGKTKAKVDGLKLKNDKMKKKTGETFNTKKESSSSSAAATKSLKPNKHKSEDAPNSTTPRKEKNSISSARHSRVKTPPLAAHSLPPPHPPLHDGSRTGQDTRVRRDYPQGGGFHSLPPSNQHGLQLVHHPPSPAESRRRMGEESRTSRGLPPGKLRRVDGSVMESEANSHSQAPNHPHFHRVPPSDRPGNPPLPGSRELNRSDPNRIPIEALMNIEVKPLRRIKLNRDLGGRGSTESTSERPTSGSEKISSTSDRSPANMSEGDHRTAEGAGGKERSSSTERGKSRERPSSAGEKTHGPEREQDRTIAKDRERGRPSRSDRARDRGLGLDSERDRVSGSTLTAVIKLANTADRETEREKSRMERKTSTGQSGSARSVCLDRMTIAEKSEISKTQDNHHEKQKTSSKDRGEGSERSAQFDRSVSKDRTERSVSSGEKSASAHREGKDNQEVSVKCKPRISRKVLTSHFITSGRSTQKTKPDLEKDQGSVSSITAEQPSSSPVTRLVCNQRVSAAPSEVREEPLIQPPPRSKWEREDDEDGLEDEPCAPKEAFPVVPQTIVKEALLEAQKPMKSESRETPKDERRGTTKEEKKARVPREESKTGRTTQANSDKTTKTKTGKERKAVKEEGRASARENDRKGGGREDNRGAAGKEERIAESRSGGEREEVRGPEPRRQRLASDLGRETDEAAFVPDYSEGEGSEQERGGSNSLTPTLSRATHSPTLSNHSGSANTTAEKKKKKKSKRSKKHKKHKKHSSQDKEAPHKEHKQKHKKKKSKKSKDKDVDEENKKEKAE</sequence>
<feature type="compositionally biased region" description="Pro residues" evidence="7">
    <location>
        <begin position="1153"/>
        <end position="1162"/>
    </location>
</feature>
<feature type="compositionally biased region" description="Basic and acidic residues" evidence="7">
    <location>
        <begin position="1579"/>
        <end position="1642"/>
    </location>
</feature>
<feature type="region of interest" description="Disordered" evidence="7">
    <location>
        <begin position="363"/>
        <end position="525"/>
    </location>
</feature>
<dbReference type="PROSITE" id="PS51282">
    <property type="entry name" value="DWNN"/>
    <property type="match status" value="1"/>
</dbReference>
<dbReference type="FunFam" id="3.10.20.90:FF:000070">
    <property type="entry name" value="E3 ubiquitin-protein ligase RBBP6 isoform X2"/>
    <property type="match status" value="1"/>
</dbReference>
<feature type="compositionally biased region" description="Polar residues" evidence="7">
    <location>
        <begin position="1202"/>
        <end position="1227"/>
    </location>
</feature>
<dbReference type="Pfam" id="PF00098">
    <property type="entry name" value="zf-CCHC"/>
    <property type="match status" value="1"/>
</dbReference>
<dbReference type="RefSeq" id="XP_028314743.1">
    <property type="nucleotide sequence ID" value="XM_028458942.1"/>
</dbReference>
<feature type="compositionally biased region" description="Polar residues" evidence="7">
    <location>
        <begin position="484"/>
        <end position="494"/>
    </location>
</feature>
<feature type="compositionally biased region" description="Acidic residues" evidence="7">
    <location>
        <begin position="1502"/>
        <end position="1512"/>
    </location>
</feature>
<evidence type="ECO:0000313" key="13">
    <source>
        <dbReference type="Proteomes" id="UP000694680"/>
    </source>
</evidence>
<feature type="compositionally biased region" description="Basic residues" evidence="7">
    <location>
        <begin position="1704"/>
        <end position="1722"/>
    </location>
</feature>
<feature type="region of interest" description="Disordered" evidence="7">
    <location>
        <begin position="808"/>
        <end position="1761"/>
    </location>
</feature>
<dbReference type="PANTHER" id="PTHR15439">
    <property type="entry name" value="RETINOBLASTOMA-BINDING PROTEIN 6"/>
    <property type="match status" value="1"/>
</dbReference>
<reference evidence="12" key="3">
    <citation type="submission" date="2025-09" db="UniProtKB">
        <authorList>
            <consortium name="Ensembl"/>
        </authorList>
    </citation>
    <scope>IDENTIFICATION</scope>
</reference>
<dbReference type="PANTHER" id="PTHR15439:SF0">
    <property type="entry name" value="CELL DIVISION CYCLE AND APOPTOSIS REGULATOR PROTEIN 1-RELATED"/>
    <property type="match status" value="1"/>
</dbReference>
<feature type="compositionally biased region" description="Low complexity" evidence="7">
    <location>
        <begin position="1001"/>
        <end position="1010"/>
    </location>
</feature>
<reference evidence="12" key="2">
    <citation type="submission" date="2025-08" db="UniProtKB">
        <authorList>
            <consortium name="Ensembl"/>
        </authorList>
    </citation>
    <scope>IDENTIFICATION</scope>
</reference>
<dbReference type="InterPro" id="IPR001841">
    <property type="entry name" value="Znf_RING"/>
</dbReference>
<dbReference type="Pfam" id="PF04564">
    <property type="entry name" value="U-box"/>
    <property type="match status" value="1"/>
</dbReference>
<feature type="compositionally biased region" description="Basic and acidic residues" evidence="7">
    <location>
        <begin position="1230"/>
        <end position="1304"/>
    </location>
</feature>
<dbReference type="PROSITE" id="PS50089">
    <property type="entry name" value="ZF_RING_2"/>
    <property type="match status" value="1"/>
</dbReference>
<dbReference type="GO" id="GO:0006397">
    <property type="term" value="P:mRNA processing"/>
    <property type="evidence" value="ECO:0007669"/>
    <property type="project" value="InterPro"/>
</dbReference>
<dbReference type="Pfam" id="PF08783">
    <property type="entry name" value="DWNN"/>
    <property type="match status" value="1"/>
</dbReference>
<feature type="compositionally biased region" description="Basic residues" evidence="7">
    <location>
        <begin position="694"/>
        <end position="710"/>
    </location>
</feature>
<evidence type="ECO:0000256" key="6">
    <source>
        <dbReference type="PROSITE-ProRule" id="PRU00047"/>
    </source>
</evidence>
<dbReference type="Gene3D" id="3.30.40.10">
    <property type="entry name" value="Zinc/RING finger domain, C3HC4 (zinc finger)"/>
    <property type="match status" value="1"/>
</dbReference>
<keyword evidence="13" id="KW-1185">Reference proteome</keyword>
<evidence type="ECO:0000256" key="4">
    <source>
        <dbReference type="ARBA" id="ARBA00022833"/>
    </source>
</evidence>
<protein>
    <submittedName>
        <fullName evidence="12">E3 ubiquitin-protein ligase RBBP6-like</fullName>
    </submittedName>
</protein>
<evidence type="ECO:0000256" key="2">
    <source>
        <dbReference type="ARBA" id="ARBA00022723"/>
    </source>
</evidence>
<dbReference type="Ensembl" id="ENSGWIT00000013629.1">
    <property type="protein sequence ID" value="ENSGWIP00000012220.1"/>
    <property type="gene ID" value="ENSGWIG00000007106.1"/>
</dbReference>
<feature type="compositionally biased region" description="Polar residues" evidence="7">
    <location>
        <begin position="1678"/>
        <end position="1701"/>
    </location>
</feature>
<keyword evidence="4" id="KW-0862">Zinc</keyword>
<feature type="domain" description="DWNN" evidence="10">
    <location>
        <begin position="4"/>
        <end position="76"/>
    </location>
</feature>
<dbReference type="PROSITE" id="PS50158">
    <property type="entry name" value="ZF_CCHC"/>
    <property type="match status" value="1"/>
</dbReference>
<feature type="compositionally biased region" description="Polar residues" evidence="7">
    <location>
        <begin position="1434"/>
        <end position="1444"/>
    </location>
</feature>
<feature type="compositionally biased region" description="Basic and acidic residues" evidence="7">
    <location>
        <begin position="1351"/>
        <end position="1397"/>
    </location>
</feature>
<dbReference type="SUPFAM" id="SSF57850">
    <property type="entry name" value="RING/U-box"/>
    <property type="match status" value="1"/>
</dbReference>
<feature type="region of interest" description="Disordered" evidence="7">
    <location>
        <begin position="575"/>
        <end position="787"/>
    </location>
</feature>
<feature type="domain" description="RING-type" evidence="8">
    <location>
        <begin position="260"/>
        <end position="301"/>
    </location>
</feature>
<feature type="compositionally biased region" description="Polar residues" evidence="7">
    <location>
        <begin position="427"/>
        <end position="438"/>
    </location>
</feature>
<feature type="compositionally biased region" description="Low complexity" evidence="7">
    <location>
        <begin position="711"/>
        <end position="720"/>
    </location>
</feature>
<feature type="compositionally biased region" description="Basic and acidic residues" evidence="7">
    <location>
        <begin position="837"/>
        <end position="859"/>
    </location>
</feature>
<feature type="compositionally biased region" description="Low complexity" evidence="7">
    <location>
        <begin position="453"/>
        <end position="468"/>
    </location>
</feature>
<dbReference type="Gene3D" id="4.10.60.10">
    <property type="entry name" value="Zinc finger, CCHC-type"/>
    <property type="match status" value="1"/>
</dbReference>
<evidence type="ECO:0000259" key="9">
    <source>
        <dbReference type="PROSITE" id="PS50158"/>
    </source>
</evidence>
<dbReference type="InterPro" id="IPR036875">
    <property type="entry name" value="Znf_CCHC_sf"/>
</dbReference>
<evidence type="ECO:0000259" key="10">
    <source>
        <dbReference type="PROSITE" id="PS51282"/>
    </source>
</evidence>
<feature type="compositionally biased region" description="Low complexity" evidence="7">
    <location>
        <begin position="738"/>
        <end position="760"/>
    </location>
</feature>
<dbReference type="SMART" id="SM01180">
    <property type="entry name" value="DWNN"/>
    <property type="match status" value="1"/>
</dbReference>
<reference evidence="12" key="1">
    <citation type="submission" date="2020-06" db="EMBL/GenBank/DDBJ databases">
        <authorList>
            <consortium name="Wellcome Sanger Institute Data Sharing"/>
        </authorList>
    </citation>
    <scope>NUCLEOTIDE SEQUENCE [LARGE SCALE GENOMIC DNA]</scope>
</reference>
<feature type="compositionally biased region" description="Low complexity" evidence="7">
    <location>
        <begin position="366"/>
        <end position="398"/>
    </location>
</feature>
<dbReference type="Proteomes" id="UP000694680">
    <property type="component" value="Chromosome 1"/>
</dbReference>
<feature type="compositionally biased region" description="Basic and acidic residues" evidence="7">
    <location>
        <begin position="1536"/>
        <end position="1569"/>
    </location>
</feature>
<keyword evidence="5" id="KW-0539">Nucleus</keyword>
<evidence type="ECO:0000259" key="11">
    <source>
        <dbReference type="PROSITE" id="PS51698"/>
    </source>
</evidence>
<keyword evidence="3 6" id="KW-0863">Zinc-finger</keyword>
<organism evidence="12 13">
    <name type="scientific">Gouania willdenowi</name>
    <name type="common">Blunt-snouted clingfish</name>
    <name type="synonym">Lepadogaster willdenowi</name>
    <dbReference type="NCBI Taxonomy" id="441366"/>
    <lineage>
        <taxon>Eukaryota</taxon>
        <taxon>Metazoa</taxon>
        <taxon>Chordata</taxon>
        <taxon>Craniata</taxon>
        <taxon>Vertebrata</taxon>
        <taxon>Euteleostomi</taxon>
        <taxon>Actinopterygii</taxon>
        <taxon>Neopterygii</taxon>
        <taxon>Teleostei</taxon>
        <taxon>Neoteleostei</taxon>
        <taxon>Acanthomorphata</taxon>
        <taxon>Ovalentaria</taxon>
        <taxon>Blenniimorphae</taxon>
        <taxon>Blenniiformes</taxon>
        <taxon>Gobiesocoidei</taxon>
        <taxon>Gobiesocidae</taxon>
        <taxon>Gobiesocinae</taxon>
        <taxon>Gouania</taxon>
    </lineage>
</organism>
<evidence type="ECO:0000256" key="1">
    <source>
        <dbReference type="ARBA" id="ARBA00004123"/>
    </source>
</evidence>